<dbReference type="EMBL" id="JASSZA010000009">
    <property type="protein sequence ID" value="KAK2102515.1"/>
    <property type="molecule type" value="Genomic_DNA"/>
</dbReference>
<name>A0ABQ9UZM8_SAGOE</name>
<evidence type="ECO:0000256" key="3">
    <source>
        <dbReference type="ARBA" id="ARBA00022454"/>
    </source>
</evidence>
<dbReference type="SMART" id="SM00350">
    <property type="entry name" value="MCM"/>
    <property type="match status" value="1"/>
</dbReference>
<keyword evidence="5" id="KW-0067">ATP-binding</keyword>
<evidence type="ECO:0000256" key="2">
    <source>
        <dbReference type="ARBA" id="ARBA00008010"/>
    </source>
</evidence>
<organism evidence="7 8">
    <name type="scientific">Saguinus oedipus</name>
    <name type="common">Cotton-top tamarin</name>
    <name type="synonym">Oedipomidas oedipus</name>
    <dbReference type="NCBI Taxonomy" id="9490"/>
    <lineage>
        <taxon>Eukaryota</taxon>
        <taxon>Metazoa</taxon>
        <taxon>Chordata</taxon>
        <taxon>Craniata</taxon>
        <taxon>Vertebrata</taxon>
        <taxon>Euteleostomi</taxon>
        <taxon>Mammalia</taxon>
        <taxon>Eutheria</taxon>
        <taxon>Euarchontoglires</taxon>
        <taxon>Primates</taxon>
        <taxon>Haplorrhini</taxon>
        <taxon>Platyrrhini</taxon>
        <taxon>Cebidae</taxon>
        <taxon>Callitrichinae</taxon>
        <taxon>Saguinus</taxon>
    </lineage>
</organism>
<proteinExistence type="inferred from homology"/>
<keyword evidence="8" id="KW-1185">Reference proteome</keyword>
<comment type="similarity">
    <text evidence="2">Belongs to the MCM family.</text>
</comment>
<feature type="domain" description="MCM C-terminal AAA(+) ATPase" evidence="6">
    <location>
        <begin position="27"/>
        <end position="120"/>
    </location>
</feature>
<dbReference type="PANTHER" id="PTHR11630:SF26">
    <property type="entry name" value="DNA REPLICATION LICENSING FACTOR MCM7"/>
    <property type="match status" value="1"/>
</dbReference>
<evidence type="ECO:0000256" key="1">
    <source>
        <dbReference type="ARBA" id="ARBA00004286"/>
    </source>
</evidence>
<keyword evidence="3" id="KW-0158">Chromosome</keyword>
<dbReference type="PROSITE" id="PS50051">
    <property type="entry name" value="MCM_2"/>
    <property type="match status" value="1"/>
</dbReference>
<reference evidence="7 8" key="1">
    <citation type="submission" date="2023-05" db="EMBL/GenBank/DDBJ databases">
        <title>B98-5 Cell Line De Novo Hybrid Assembly: An Optical Mapping Approach.</title>
        <authorList>
            <person name="Kananen K."/>
            <person name="Auerbach J.A."/>
            <person name="Kautto E."/>
            <person name="Blachly J.S."/>
        </authorList>
    </citation>
    <scope>NUCLEOTIDE SEQUENCE [LARGE SCALE GENOMIC DNA]</scope>
    <source>
        <strain evidence="7">B95-8</strain>
        <tissue evidence="7">Cell line</tissue>
    </source>
</reference>
<dbReference type="Gene3D" id="3.40.50.300">
    <property type="entry name" value="P-loop containing nucleotide triphosphate hydrolases"/>
    <property type="match status" value="1"/>
</dbReference>
<dbReference type="InterPro" id="IPR031327">
    <property type="entry name" value="MCM"/>
</dbReference>
<accession>A0ABQ9UZM8</accession>
<comment type="caution">
    <text evidence="7">The sequence shown here is derived from an EMBL/GenBank/DDBJ whole genome shotgun (WGS) entry which is preliminary data.</text>
</comment>
<evidence type="ECO:0000313" key="8">
    <source>
        <dbReference type="Proteomes" id="UP001266305"/>
    </source>
</evidence>
<comment type="subcellular location">
    <subcellularLocation>
        <location evidence="1">Chromosome</location>
    </subcellularLocation>
</comment>
<sequence length="120" mass="12937">MNKSEDDEAGAGELSREELRQIAEEDFYEKLAASIAPEIYGHEDVKKALLLLLVGGVDQSPRGMKIRGNINICLMGDPGVAKSQLLSYIDRLAPRSQYTTGRGSSGVGLTAAVLRDSVEN</sequence>
<protein>
    <submittedName>
        <fullName evidence="7">Mcm2-7 hexameric complex component</fullName>
    </submittedName>
</protein>
<evidence type="ECO:0000256" key="5">
    <source>
        <dbReference type="ARBA" id="ARBA00022840"/>
    </source>
</evidence>
<dbReference type="PANTHER" id="PTHR11630">
    <property type="entry name" value="DNA REPLICATION LICENSING FACTOR MCM FAMILY MEMBER"/>
    <property type="match status" value="1"/>
</dbReference>
<dbReference type="InterPro" id="IPR027417">
    <property type="entry name" value="P-loop_NTPase"/>
</dbReference>
<dbReference type="Proteomes" id="UP001266305">
    <property type="component" value="Unassembled WGS sequence"/>
</dbReference>
<evidence type="ECO:0000313" key="7">
    <source>
        <dbReference type="EMBL" id="KAK2102515.1"/>
    </source>
</evidence>
<gene>
    <name evidence="7" type="primary">MCM7_5</name>
    <name evidence="7" type="ORF">P7K49_020182</name>
</gene>
<dbReference type="SUPFAM" id="SSF52540">
    <property type="entry name" value="P-loop containing nucleoside triphosphate hydrolases"/>
    <property type="match status" value="1"/>
</dbReference>
<dbReference type="InterPro" id="IPR001208">
    <property type="entry name" value="MCM_dom"/>
</dbReference>
<keyword evidence="4" id="KW-0547">Nucleotide-binding</keyword>
<evidence type="ECO:0000256" key="4">
    <source>
        <dbReference type="ARBA" id="ARBA00022741"/>
    </source>
</evidence>
<dbReference type="Pfam" id="PF00493">
    <property type="entry name" value="MCM"/>
    <property type="match status" value="1"/>
</dbReference>
<evidence type="ECO:0000259" key="6">
    <source>
        <dbReference type="PROSITE" id="PS50051"/>
    </source>
</evidence>